<dbReference type="PANTHER" id="PTHR16155">
    <property type="entry name" value="DED DOMAIN-CONTAINING PROTEIN"/>
    <property type="match status" value="1"/>
</dbReference>
<dbReference type="CDD" id="cd17039">
    <property type="entry name" value="Ubl_ubiquitin_like"/>
    <property type="match status" value="1"/>
</dbReference>
<evidence type="ECO:0000256" key="2">
    <source>
        <dbReference type="SAM" id="Coils"/>
    </source>
</evidence>
<dbReference type="SUPFAM" id="SSF47769">
    <property type="entry name" value="SAM/Pointed domain"/>
    <property type="match status" value="1"/>
</dbReference>
<dbReference type="Pfam" id="PF00240">
    <property type="entry name" value="ubiquitin"/>
    <property type="match status" value="1"/>
</dbReference>
<accession>A0A914B6J6</accession>
<evidence type="ECO:0000313" key="6">
    <source>
        <dbReference type="EnsemblMetazoa" id="XP_038071589.1"/>
    </source>
</evidence>
<feature type="compositionally biased region" description="Basic and acidic residues" evidence="3">
    <location>
        <begin position="183"/>
        <end position="205"/>
    </location>
</feature>
<name>A0A914B6J6_PATMI</name>
<dbReference type="PANTHER" id="PTHR16155:SF19">
    <property type="entry name" value="DED DOMAIN-CONTAINING PROTEIN"/>
    <property type="match status" value="1"/>
</dbReference>
<keyword evidence="2" id="KW-0175">Coiled coil</keyword>
<dbReference type="GO" id="GO:0005737">
    <property type="term" value="C:cytoplasm"/>
    <property type="evidence" value="ECO:0007669"/>
    <property type="project" value="TreeGrafter"/>
</dbReference>
<dbReference type="GeneID" id="119740383"/>
<dbReference type="InterPro" id="IPR013761">
    <property type="entry name" value="SAM/pointed_sf"/>
</dbReference>
<sequence length="1799" mass="206856">MALKTYADWENAVKAARVNYDHSQSKMVTKTKAVRKSKKMAFLSVFSMTRAAAVSSEPKSNKKSPTKSQTKQHTVKESENKRCLAKDKKRTIQIIVETPLDSTFCLQLHPSTSISSLKGLLQDRLGIDPEKQHLFTRKGFELCDALSLEDHNIQQDTNLELRLVSGLMGGTRKDKNKTRSTKSGKEPSQDDSSKEKEPTPGRLDDTVLEGAAANNQSSKPRDSTQHTTVHDAASMELPVHMSDWTEYDVKRWLISLGVSDGVVNQLFDEQIDGRVLKLYTEDHLTKDFSINKRDMRLIMYEREHFLRQPESSPITKDTSFSDKKEESEPLQDETHVHQIQTSTVEPEKKTDEVFNDIPQASVRPKIPKSKATISSQKTEKAELPDTLPPHQSPRLDILPPSGKAKPFDERDEPLQRPVSRGEMAPLQKTSEHAQRHDESKPDVGKDVCPKPNDQTPPSSHGDDESERQAFGEKNKKSTATSPKGESSDTPPHMSAVEISKDDEAKVRMLLTGDEHGELSQSFYPVLVANKPTVLNKSTESEIDPFRQQFGFIKDIKWTAVLDFDATSLSDGLCKLYHEKRMVTLQEPDLFKDIKSEEDLKELRKNIGFPEKTIWLFANGREDNPSIRTPHMDLQEWNKERSRDVEASINFFSQPSVIPKDRASIVFLLLSDDDLGIVCDIFRKMFSSFKGLHNITCIAENENVYSQFVKGVEKWVTKPELDERSVVGLKWQEINGIIMRMSGVNQVEANELPTRMAGKCFLSEKQKEQWDDITVVCKNECENTDMDESSQDYQKFAEKKEVNFYRGAKVDWWNFSIGEREMNLHRGCGHVLKRKGFGEMSRKVRKPLDSSKAKESLIVTVTLLHQPGAGGTTLARHVLWELRHDFRCIVVNRVTKNTVNQIMGVRRHGYNEDSTESTQKIPPVCVLVDDIDEVELLDLIDELKDVSRDMHLDGGAVCVLLHCKRCSEPETLVDSERRELFIALTQKLDSREKEWFQKKYNELEHKEKELKTAEYNPEHLLAFMVMKEEFSKEYIAHVVSKILSDIQPNEFELIKLCAFLNSYRPEAAIPISCCDSLMDRRSLPRSRRLLYSTHPSTRRVAPWETLVSSSFQIIVVAEDKELRIFHESIAREALTQTLQIDNQSLVDVAMDFLKSELFRSWSHSKESLKKATRDLLVIRKRKKHGDDTETKYAVLIEDIRNKHEPEKAIEILKIGFETLEDAFVAQQLARLYLTLRNIEMAHLYADKALQLDPKNCYFWDTKGRVYKTATQEKSSKYMEEQQVVCDEFLSNSYGAMDAFHTSYEVSKEAKQTEYTGLYAEVEVAFRLLEVIGTCVEPFRTKGGKADLKKYLLNIKPSDHPQISDRCHARIMNLKDRVDSVLSLLDDMSTFCKDDPTASTGQKLAEMKEHLKEYFKIYERYYGEPKPAQPSKYQDPTSLAEYWRRQVKESKCGTFRDIFDLARNKELRTLDESLQLLLKNSNQYNFFDLKTIICIHLALSSAKEQLVSADEVYQQFVQPLNAIDHRKTDCFPPFFMMMFLWPVPDVDSERLDGYDLSYYIDALRKRWQDLAGKRLAQERWSSRPQNKPRTYFFLGQGKDLQVFAHINELHPTPGKIDRAERDDEFWSSRPVKERLVRLEGTLQHHTFLVHLSKKGKIEIKLAVPFNQQVPSREAVTFYLGFTWDGPVAYDVKIKGKESRNDAAPRFHHAYPSLTIPSEKSKTSLSKNLSKIDQLQKDRQNLNKERMALLASPQEYVKETTSKGDVWTLRTKKIQECELQLKGKQDELRRLLQEDTSLEDGP</sequence>
<evidence type="ECO:0000259" key="5">
    <source>
        <dbReference type="PROSITE" id="PS50105"/>
    </source>
</evidence>
<feature type="compositionally biased region" description="Basic and acidic residues" evidence="3">
    <location>
        <begin position="460"/>
        <end position="475"/>
    </location>
</feature>
<feature type="compositionally biased region" description="Basic and acidic residues" evidence="3">
    <location>
        <begin position="429"/>
        <end position="448"/>
    </location>
</feature>
<dbReference type="InterPro" id="IPR000626">
    <property type="entry name" value="Ubiquitin-like_dom"/>
</dbReference>
<dbReference type="Gene3D" id="3.10.20.90">
    <property type="entry name" value="Phosphatidylinositol 3-kinase Catalytic Subunit, Chain A, domain 1"/>
    <property type="match status" value="1"/>
</dbReference>
<keyword evidence="1" id="KW-0802">TPR repeat</keyword>
<dbReference type="Proteomes" id="UP000887568">
    <property type="component" value="Unplaced"/>
</dbReference>
<keyword evidence="7" id="KW-1185">Reference proteome</keyword>
<evidence type="ECO:0000256" key="1">
    <source>
        <dbReference type="PROSITE-ProRule" id="PRU00339"/>
    </source>
</evidence>
<feature type="repeat" description="TPR" evidence="1">
    <location>
        <begin position="1221"/>
        <end position="1254"/>
    </location>
</feature>
<feature type="compositionally biased region" description="Polar residues" evidence="3">
    <location>
        <begin position="309"/>
        <end position="318"/>
    </location>
</feature>
<feature type="region of interest" description="Disordered" evidence="3">
    <location>
        <begin position="54"/>
        <end position="82"/>
    </location>
</feature>
<dbReference type="OMA" id="WFSGEAW"/>
<feature type="compositionally biased region" description="Basic and acidic residues" evidence="3">
    <location>
        <begin position="319"/>
        <end position="336"/>
    </location>
</feature>
<feature type="region of interest" description="Disordered" evidence="3">
    <location>
        <begin position="169"/>
        <end position="205"/>
    </location>
</feature>
<dbReference type="InterPro" id="IPR019734">
    <property type="entry name" value="TPR_rpt"/>
</dbReference>
<dbReference type="PROSITE" id="PS50053">
    <property type="entry name" value="UBIQUITIN_2"/>
    <property type="match status" value="1"/>
</dbReference>
<organism evidence="6 7">
    <name type="scientific">Patiria miniata</name>
    <name type="common">Bat star</name>
    <name type="synonym">Asterina miniata</name>
    <dbReference type="NCBI Taxonomy" id="46514"/>
    <lineage>
        <taxon>Eukaryota</taxon>
        <taxon>Metazoa</taxon>
        <taxon>Echinodermata</taxon>
        <taxon>Eleutherozoa</taxon>
        <taxon>Asterozoa</taxon>
        <taxon>Asteroidea</taxon>
        <taxon>Valvatacea</taxon>
        <taxon>Valvatida</taxon>
        <taxon>Asterinidae</taxon>
        <taxon>Patiria</taxon>
    </lineage>
</organism>
<dbReference type="InterPro" id="IPR011990">
    <property type="entry name" value="TPR-like_helical_dom_sf"/>
</dbReference>
<feature type="domain" description="Ubiquitin-like" evidence="4">
    <location>
        <begin position="92"/>
        <end position="161"/>
    </location>
</feature>
<dbReference type="PROSITE" id="PS50005">
    <property type="entry name" value="TPR"/>
    <property type="match status" value="1"/>
</dbReference>
<feature type="compositionally biased region" description="Polar residues" evidence="3">
    <location>
        <begin position="477"/>
        <end position="489"/>
    </location>
</feature>
<dbReference type="SMART" id="SM00213">
    <property type="entry name" value="UBQ"/>
    <property type="match status" value="1"/>
</dbReference>
<dbReference type="InterPro" id="IPR029071">
    <property type="entry name" value="Ubiquitin-like_domsf"/>
</dbReference>
<evidence type="ECO:0000259" key="4">
    <source>
        <dbReference type="PROSITE" id="PS50053"/>
    </source>
</evidence>
<dbReference type="EnsemblMetazoa" id="XM_038215661.1">
    <property type="protein sequence ID" value="XP_038071589.1"/>
    <property type="gene ID" value="LOC119740383"/>
</dbReference>
<dbReference type="SUPFAM" id="SSF48452">
    <property type="entry name" value="TPR-like"/>
    <property type="match status" value="1"/>
</dbReference>
<dbReference type="RefSeq" id="XP_038071589.1">
    <property type="nucleotide sequence ID" value="XM_038215661.1"/>
</dbReference>
<dbReference type="OrthoDB" id="2158305at2759"/>
<dbReference type="Gene3D" id="1.10.150.50">
    <property type="entry name" value="Transcription Factor, Ets-1"/>
    <property type="match status" value="1"/>
</dbReference>
<evidence type="ECO:0008006" key="8">
    <source>
        <dbReference type="Google" id="ProtNLM"/>
    </source>
</evidence>
<protein>
    <recommendedName>
        <fullName evidence="8">Sterile alpha motif domain-containing protein 9-like</fullName>
    </recommendedName>
</protein>
<dbReference type="InterPro" id="IPR001660">
    <property type="entry name" value="SAM"/>
</dbReference>
<feature type="domain" description="SAM" evidence="5">
    <location>
        <begin position="244"/>
        <end position="309"/>
    </location>
</feature>
<feature type="compositionally biased region" description="Basic and acidic residues" evidence="3">
    <location>
        <begin position="405"/>
        <end position="414"/>
    </location>
</feature>
<dbReference type="PROSITE" id="PS50105">
    <property type="entry name" value="SAM_DOMAIN"/>
    <property type="match status" value="1"/>
</dbReference>
<evidence type="ECO:0000313" key="7">
    <source>
        <dbReference type="Proteomes" id="UP000887568"/>
    </source>
</evidence>
<reference evidence="6" key="1">
    <citation type="submission" date="2022-11" db="UniProtKB">
        <authorList>
            <consortium name="EnsemblMetazoa"/>
        </authorList>
    </citation>
    <scope>IDENTIFICATION</scope>
</reference>
<feature type="coiled-coil region" evidence="2">
    <location>
        <begin position="1722"/>
        <end position="1791"/>
    </location>
</feature>
<feature type="region of interest" description="Disordered" evidence="3">
    <location>
        <begin position="308"/>
        <end position="501"/>
    </location>
</feature>
<proteinExistence type="predicted"/>
<dbReference type="SUPFAM" id="SSF54236">
    <property type="entry name" value="Ubiquitin-like"/>
    <property type="match status" value="1"/>
</dbReference>
<evidence type="ECO:0000256" key="3">
    <source>
        <dbReference type="SAM" id="MobiDB-lite"/>
    </source>
</evidence>